<keyword evidence="1" id="KW-1133">Transmembrane helix</keyword>
<dbReference type="RefSeq" id="WP_249749678.1">
    <property type="nucleotide sequence ID" value="NZ_CP097298.1"/>
</dbReference>
<feature type="domain" description="TadE-like" evidence="2">
    <location>
        <begin position="4"/>
        <end position="46"/>
    </location>
</feature>
<proteinExistence type="predicted"/>
<evidence type="ECO:0000256" key="1">
    <source>
        <dbReference type="SAM" id="Phobius"/>
    </source>
</evidence>
<name>A0ABY4SLR3_9CAUL</name>
<keyword evidence="4" id="KW-1185">Reference proteome</keyword>
<feature type="transmembrane region" description="Helical" evidence="1">
    <location>
        <begin position="12"/>
        <end position="33"/>
    </location>
</feature>
<evidence type="ECO:0000313" key="4">
    <source>
        <dbReference type="Proteomes" id="UP001055429"/>
    </source>
</evidence>
<dbReference type="Proteomes" id="UP001055429">
    <property type="component" value="Chromosome"/>
</dbReference>
<dbReference type="Pfam" id="PF07811">
    <property type="entry name" value="TadE"/>
    <property type="match status" value="1"/>
</dbReference>
<evidence type="ECO:0000259" key="2">
    <source>
        <dbReference type="Pfam" id="PF07811"/>
    </source>
</evidence>
<accession>A0ABY4SLR3</accession>
<sequence>MRQGSAAVEFALIGPVLIALLLAAVVYGGWFLLAQSVQSLASEAARAALGGLDAQERAALAQAEADATVGDIGALEARRLALRVEDDGVTVRVVAAYDIHDHPIMLLGGMLPRPPEVIERSAVVRFGER</sequence>
<dbReference type="EMBL" id="CP097649">
    <property type="protein sequence ID" value="URI14611.1"/>
    <property type="molecule type" value="Genomic_DNA"/>
</dbReference>
<protein>
    <submittedName>
        <fullName evidence="3">Pilus assembly protein</fullName>
    </submittedName>
</protein>
<evidence type="ECO:0000313" key="3">
    <source>
        <dbReference type="EMBL" id="URI14611.1"/>
    </source>
</evidence>
<organism evidence="3 4">
    <name type="scientific">Brevundimonas albigilva</name>
    <dbReference type="NCBI Taxonomy" id="1312364"/>
    <lineage>
        <taxon>Bacteria</taxon>
        <taxon>Pseudomonadati</taxon>
        <taxon>Pseudomonadota</taxon>
        <taxon>Alphaproteobacteria</taxon>
        <taxon>Caulobacterales</taxon>
        <taxon>Caulobacteraceae</taxon>
        <taxon>Brevundimonas</taxon>
    </lineage>
</organism>
<gene>
    <name evidence="3" type="ORF">M8231_12425</name>
</gene>
<keyword evidence="1" id="KW-0472">Membrane</keyword>
<reference evidence="3" key="1">
    <citation type="submission" date="2022-05" db="EMBL/GenBank/DDBJ databases">
        <title>Brevundimonas albigilva TT17 genome sequence.</title>
        <authorList>
            <person name="Lee K."/>
            <person name="Son H."/>
        </authorList>
    </citation>
    <scope>NUCLEOTIDE SEQUENCE</scope>
    <source>
        <strain evidence="3">TT17</strain>
    </source>
</reference>
<dbReference type="InterPro" id="IPR012495">
    <property type="entry name" value="TadE-like_dom"/>
</dbReference>
<keyword evidence="1" id="KW-0812">Transmembrane</keyword>